<feature type="domain" description="Beta-defensin-like" evidence="1">
    <location>
        <begin position="77"/>
        <end position="102"/>
    </location>
</feature>
<dbReference type="Proteomes" id="UP000694406">
    <property type="component" value="Unplaced"/>
</dbReference>
<dbReference type="Pfam" id="PF00711">
    <property type="entry name" value="Defensin_beta"/>
    <property type="match status" value="1"/>
</dbReference>
<evidence type="ECO:0000259" key="1">
    <source>
        <dbReference type="Pfam" id="PF00711"/>
    </source>
</evidence>
<dbReference type="InterPro" id="IPR001855">
    <property type="entry name" value="Defensin_beta-like"/>
</dbReference>
<dbReference type="CDD" id="cd21908">
    <property type="entry name" value="BDD_Gal13"/>
    <property type="match status" value="1"/>
</dbReference>
<reference evidence="2" key="2">
    <citation type="submission" date="2025-09" db="UniProtKB">
        <authorList>
            <consortium name="Ensembl"/>
        </authorList>
    </citation>
    <scope>IDENTIFICATION</scope>
</reference>
<dbReference type="GeneTree" id="ENSGT01050000246300"/>
<sequence length="102" mass="12162">MDVFLWLSTIFSGIFFDSKFQRHQYSSYSAYLKFNFHFHRMSQGMLLAVKYILYNKMLNLGSEPVPAQFRNNHFPSGHCRRFCFHHEQVIGTCTNGWQHCCK</sequence>
<dbReference type="GO" id="GO:0006952">
    <property type="term" value="P:defense response"/>
    <property type="evidence" value="ECO:0007669"/>
    <property type="project" value="InterPro"/>
</dbReference>
<name>A0A8C5STX9_LATLA</name>
<dbReference type="Ensembl" id="ENSLLTT00000024376.1">
    <property type="protein sequence ID" value="ENSLLTP00000023516.1"/>
    <property type="gene ID" value="ENSLLTG00000017368.1"/>
</dbReference>
<protein>
    <recommendedName>
        <fullName evidence="1">Beta-defensin-like domain-containing protein</fullName>
    </recommendedName>
</protein>
<dbReference type="GO" id="GO:0005576">
    <property type="term" value="C:extracellular region"/>
    <property type="evidence" value="ECO:0007669"/>
    <property type="project" value="InterPro"/>
</dbReference>
<accession>A0A8C5STX9</accession>
<evidence type="ECO:0000313" key="2">
    <source>
        <dbReference type="Ensembl" id="ENSLLTP00000023516.1"/>
    </source>
</evidence>
<evidence type="ECO:0000313" key="3">
    <source>
        <dbReference type="Proteomes" id="UP000694406"/>
    </source>
</evidence>
<dbReference type="AlphaFoldDB" id="A0A8C5STX9"/>
<keyword evidence="3" id="KW-1185">Reference proteome</keyword>
<reference evidence="2" key="1">
    <citation type="submission" date="2025-08" db="UniProtKB">
        <authorList>
            <consortium name="Ensembl"/>
        </authorList>
    </citation>
    <scope>IDENTIFICATION</scope>
</reference>
<proteinExistence type="predicted"/>
<organism evidence="2 3">
    <name type="scientific">Laticauda laticaudata</name>
    <name type="common">Blue-ringed sea krait</name>
    <name type="synonym">Blue-lipped sea krait</name>
    <dbReference type="NCBI Taxonomy" id="8630"/>
    <lineage>
        <taxon>Eukaryota</taxon>
        <taxon>Metazoa</taxon>
        <taxon>Chordata</taxon>
        <taxon>Craniata</taxon>
        <taxon>Vertebrata</taxon>
        <taxon>Euteleostomi</taxon>
        <taxon>Lepidosauria</taxon>
        <taxon>Squamata</taxon>
        <taxon>Bifurcata</taxon>
        <taxon>Unidentata</taxon>
        <taxon>Episquamata</taxon>
        <taxon>Toxicofera</taxon>
        <taxon>Serpentes</taxon>
        <taxon>Colubroidea</taxon>
        <taxon>Elapidae</taxon>
        <taxon>Laticaudinae</taxon>
        <taxon>Laticauda</taxon>
    </lineage>
</organism>